<dbReference type="PANTHER" id="PTHR46696">
    <property type="entry name" value="P450, PUTATIVE (EUROFUNG)-RELATED"/>
    <property type="match status" value="1"/>
</dbReference>
<evidence type="ECO:0000256" key="1">
    <source>
        <dbReference type="ARBA" id="ARBA00010617"/>
    </source>
</evidence>
<keyword evidence="6" id="KW-1185">Reference proteome</keyword>
<dbReference type="SUPFAM" id="SSF48264">
    <property type="entry name" value="Cytochrome P450"/>
    <property type="match status" value="1"/>
</dbReference>
<dbReference type="Proteomes" id="UP001367922">
    <property type="component" value="Unassembled WGS sequence"/>
</dbReference>
<keyword evidence="4" id="KW-0479">Metal-binding</keyword>
<comment type="caution">
    <text evidence="5">The sequence shown here is derived from an EMBL/GenBank/DDBJ whole genome shotgun (WGS) entry which is preliminary data.</text>
</comment>
<dbReference type="InterPro" id="IPR036396">
    <property type="entry name" value="Cyt_P450_sf"/>
</dbReference>
<reference evidence="5 6" key="1">
    <citation type="submission" date="2024-01" db="EMBL/GenBank/DDBJ databases">
        <title>Seven novel Bacillus-like species.</title>
        <authorList>
            <person name="Liu G."/>
        </authorList>
    </citation>
    <scope>NUCLEOTIDE SEQUENCE [LARGE SCALE GENOMIC DNA]</scope>
    <source>
        <strain evidence="5 6">FJAT-53711</strain>
    </source>
</reference>
<dbReference type="InterPro" id="IPR001128">
    <property type="entry name" value="Cyt_P450"/>
</dbReference>
<keyword evidence="3 4" id="KW-0503">Monooxygenase</keyword>
<evidence type="ECO:0000256" key="2">
    <source>
        <dbReference type="ARBA" id="ARBA00022617"/>
    </source>
</evidence>
<keyword evidence="2 4" id="KW-0349">Heme</keyword>
<keyword evidence="4" id="KW-0408">Iron</keyword>
<keyword evidence="4" id="KW-0560">Oxidoreductase</keyword>
<dbReference type="RefSeq" id="WP_336480861.1">
    <property type="nucleotide sequence ID" value="NZ_JBAWSV010000001.1"/>
</dbReference>
<evidence type="ECO:0000313" key="6">
    <source>
        <dbReference type="Proteomes" id="UP001367922"/>
    </source>
</evidence>
<gene>
    <name evidence="5" type="ORF">WAX78_03300</name>
</gene>
<dbReference type="PANTHER" id="PTHR46696:SF1">
    <property type="entry name" value="CYTOCHROME P450 YJIB-RELATED"/>
    <property type="match status" value="1"/>
</dbReference>
<proteinExistence type="inferred from homology"/>
<evidence type="ECO:0000256" key="4">
    <source>
        <dbReference type="RuleBase" id="RU000461"/>
    </source>
</evidence>
<dbReference type="Pfam" id="PF00067">
    <property type="entry name" value="p450"/>
    <property type="match status" value="1"/>
</dbReference>
<dbReference type="EMBL" id="JBAWSV010000001">
    <property type="protein sequence ID" value="MEI4828485.1"/>
    <property type="molecule type" value="Genomic_DNA"/>
</dbReference>
<dbReference type="InterPro" id="IPR002397">
    <property type="entry name" value="Cyt_P450_B"/>
</dbReference>
<protein>
    <submittedName>
        <fullName evidence="5">Cytochrome P450</fullName>
    </submittedName>
</protein>
<sequence>MKQDTEISGHILRRGEEVIVWFGSANRDEQVFTNPDKFDIHRKPTTNLAFGTGIHFCLGASLAKLEAKIAFEVLLDRFKYFKLLPNELKPIVSEFVYGVKSLPIEMLRK</sequence>
<dbReference type="Gene3D" id="1.10.630.10">
    <property type="entry name" value="Cytochrome P450"/>
    <property type="match status" value="1"/>
</dbReference>
<name>A0ABU8FR78_9BACI</name>
<accession>A0ABU8FR78</accession>
<evidence type="ECO:0000256" key="3">
    <source>
        <dbReference type="ARBA" id="ARBA00023033"/>
    </source>
</evidence>
<evidence type="ECO:0000313" key="5">
    <source>
        <dbReference type="EMBL" id="MEI4828485.1"/>
    </source>
</evidence>
<organism evidence="5 6">
    <name type="scientific">Bacillus yunxiaonensis</name>
    <dbReference type="NCBI Taxonomy" id="3127665"/>
    <lineage>
        <taxon>Bacteria</taxon>
        <taxon>Bacillati</taxon>
        <taxon>Bacillota</taxon>
        <taxon>Bacilli</taxon>
        <taxon>Bacillales</taxon>
        <taxon>Bacillaceae</taxon>
        <taxon>Bacillus</taxon>
    </lineage>
</organism>
<dbReference type="InterPro" id="IPR017972">
    <property type="entry name" value="Cyt_P450_CS"/>
</dbReference>
<dbReference type="PRINTS" id="PR00359">
    <property type="entry name" value="BP450"/>
</dbReference>
<comment type="similarity">
    <text evidence="1 4">Belongs to the cytochrome P450 family.</text>
</comment>
<dbReference type="PROSITE" id="PS00086">
    <property type="entry name" value="CYTOCHROME_P450"/>
    <property type="match status" value="1"/>
</dbReference>